<proteinExistence type="inferred from homology"/>
<dbReference type="GO" id="GO:0016020">
    <property type="term" value="C:membrane"/>
    <property type="evidence" value="ECO:0007669"/>
    <property type="project" value="UniProtKB-SubCell"/>
</dbReference>
<evidence type="ECO:0000256" key="2">
    <source>
        <dbReference type="ARBA" id="ARBA00022692"/>
    </source>
</evidence>
<dbReference type="EMBL" id="JAFIMR010000019">
    <property type="protein sequence ID" value="KAI1867022.1"/>
    <property type="molecule type" value="Genomic_DNA"/>
</dbReference>
<keyword evidence="2 7" id="KW-0812">Transmembrane</keyword>
<feature type="transmembrane region" description="Helical" evidence="7">
    <location>
        <begin position="30"/>
        <end position="49"/>
    </location>
</feature>
<comment type="caution">
    <text evidence="9">The sequence shown here is derived from an EMBL/GenBank/DDBJ whole genome shotgun (WGS) entry which is preliminary data.</text>
</comment>
<comment type="similarity">
    <text evidence="5">Belongs to the SAT4 family.</text>
</comment>
<evidence type="ECO:0000313" key="10">
    <source>
        <dbReference type="Proteomes" id="UP000829685"/>
    </source>
</evidence>
<dbReference type="PANTHER" id="PTHR33048:SF163">
    <property type="entry name" value="INTEGRAL MEMBRANE PROTEIN (AFU_ORTHOLOGUE AFUA_8G05510)"/>
    <property type="match status" value="1"/>
</dbReference>
<dbReference type="PANTHER" id="PTHR33048">
    <property type="entry name" value="PTH11-LIKE INTEGRAL MEMBRANE PROTEIN (AFU_ORTHOLOGUE AFUA_5G11245)"/>
    <property type="match status" value="1"/>
</dbReference>
<evidence type="ECO:0000256" key="1">
    <source>
        <dbReference type="ARBA" id="ARBA00004141"/>
    </source>
</evidence>
<feature type="compositionally biased region" description="Polar residues" evidence="6">
    <location>
        <begin position="303"/>
        <end position="315"/>
    </location>
</feature>
<reference evidence="9" key="1">
    <citation type="submission" date="2021-03" db="EMBL/GenBank/DDBJ databases">
        <title>Revisited historic fungal species revealed as producer of novel bioactive compounds through whole genome sequencing and comparative genomics.</title>
        <authorList>
            <person name="Vignolle G.A."/>
            <person name="Hochenegger N."/>
            <person name="Mach R.L."/>
            <person name="Mach-Aigner A.R."/>
            <person name="Javad Rahimi M."/>
            <person name="Salim K.A."/>
            <person name="Chan C.M."/>
            <person name="Lim L.B.L."/>
            <person name="Cai F."/>
            <person name="Druzhinina I.S."/>
            <person name="U'Ren J.M."/>
            <person name="Derntl C."/>
        </authorList>
    </citation>
    <scope>NUCLEOTIDE SEQUENCE</scope>
    <source>
        <strain evidence="9">TUCIM 5799</strain>
    </source>
</reference>
<protein>
    <recommendedName>
        <fullName evidence="8">Rhodopsin domain-containing protein</fullName>
    </recommendedName>
</protein>
<sequence>MSVDPVILALFGPAPTGVDLSESPVHSNNAAVAVLLVIAACAVLLRFAARRITGNPLQKDDWAIVVALLFTAGSAGMSFAIGSYGAGKHVWAVTGESLSTATKASEVDFIGSRIFSATTFSFRLNIWIAGTITLLYPLTLAIGMANCCKPVSFYWERFAGNSEGSCPLDVGTFFVVLAIINVILDAYILTIPIPQIMNLQMSTRKKISICGLMLLGSFVCGASCVRIYYLRVFSTATDITSLMGPVSVWSAIEPSIGILSACLPNMRPLYVMVRKKCSASYASRSNTKRSDPGPMTRRRFQQLRSHGNAKVNSQHGQEEDELELTKPNKPSRSFVSSGDSNDGIHDGGIVVQSEIVVQHS</sequence>
<comment type="subcellular location">
    <subcellularLocation>
        <location evidence="1">Membrane</location>
        <topology evidence="1">Multi-pass membrane protein</topology>
    </subcellularLocation>
</comment>
<feature type="region of interest" description="Disordered" evidence="6">
    <location>
        <begin position="303"/>
        <end position="348"/>
    </location>
</feature>
<feature type="domain" description="Rhodopsin" evidence="8">
    <location>
        <begin position="45"/>
        <end position="270"/>
    </location>
</feature>
<feature type="transmembrane region" description="Helical" evidence="7">
    <location>
        <begin position="61"/>
        <end position="81"/>
    </location>
</feature>
<evidence type="ECO:0000259" key="8">
    <source>
        <dbReference type="Pfam" id="PF20684"/>
    </source>
</evidence>
<dbReference type="Pfam" id="PF20684">
    <property type="entry name" value="Fung_rhodopsin"/>
    <property type="match status" value="1"/>
</dbReference>
<evidence type="ECO:0000256" key="6">
    <source>
        <dbReference type="SAM" id="MobiDB-lite"/>
    </source>
</evidence>
<evidence type="ECO:0000313" key="9">
    <source>
        <dbReference type="EMBL" id="KAI1867022.1"/>
    </source>
</evidence>
<dbReference type="AlphaFoldDB" id="A0A9P9WJS1"/>
<keyword evidence="4 7" id="KW-0472">Membrane</keyword>
<feature type="transmembrane region" description="Helical" evidence="7">
    <location>
        <begin position="209"/>
        <end position="228"/>
    </location>
</feature>
<evidence type="ECO:0000256" key="7">
    <source>
        <dbReference type="SAM" id="Phobius"/>
    </source>
</evidence>
<feature type="transmembrane region" description="Helical" evidence="7">
    <location>
        <begin position="170"/>
        <end position="189"/>
    </location>
</feature>
<name>A0A9P9WJS1_9PEZI</name>
<organism evidence="9 10">
    <name type="scientific">Neoarthrinium moseri</name>
    <dbReference type="NCBI Taxonomy" id="1658444"/>
    <lineage>
        <taxon>Eukaryota</taxon>
        <taxon>Fungi</taxon>
        <taxon>Dikarya</taxon>
        <taxon>Ascomycota</taxon>
        <taxon>Pezizomycotina</taxon>
        <taxon>Sordariomycetes</taxon>
        <taxon>Xylariomycetidae</taxon>
        <taxon>Amphisphaeriales</taxon>
        <taxon>Apiosporaceae</taxon>
        <taxon>Neoarthrinium</taxon>
    </lineage>
</organism>
<gene>
    <name evidence="9" type="ORF">JX265_007598</name>
</gene>
<evidence type="ECO:0000256" key="3">
    <source>
        <dbReference type="ARBA" id="ARBA00022989"/>
    </source>
</evidence>
<keyword evidence="3 7" id="KW-1133">Transmembrane helix</keyword>
<dbReference type="Proteomes" id="UP000829685">
    <property type="component" value="Unassembled WGS sequence"/>
</dbReference>
<evidence type="ECO:0000256" key="4">
    <source>
        <dbReference type="ARBA" id="ARBA00023136"/>
    </source>
</evidence>
<dbReference type="InterPro" id="IPR049326">
    <property type="entry name" value="Rhodopsin_dom_fungi"/>
</dbReference>
<accession>A0A9P9WJS1</accession>
<dbReference type="InterPro" id="IPR052337">
    <property type="entry name" value="SAT4-like"/>
</dbReference>
<evidence type="ECO:0000256" key="5">
    <source>
        <dbReference type="ARBA" id="ARBA00038359"/>
    </source>
</evidence>
<feature type="compositionally biased region" description="Polar residues" evidence="6">
    <location>
        <begin position="328"/>
        <end position="340"/>
    </location>
</feature>
<keyword evidence="10" id="KW-1185">Reference proteome</keyword>